<gene>
    <name evidence="3" type="ORF">HINF_LOCUS27049</name>
    <name evidence="2" type="ORF">HINF_LOCUS31793</name>
</gene>
<dbReference type="EMBL" id="CATOUU010000721">
    <property type="protein sequence ID" value="CAI9944148.1"/>
    <property type="molecule type" value="Genomic_DNA"/>
</dbReference>
<keyword evidence="4" id="KW-1185">Reference proteome</keyword>
<proteinExistence type="predicted"/>
<accession>A0AA86PV53</accession>
<name>A0AA86PV53_9EUKA</name>
<evidence type="ECO:0000313" key="2">
    <source>
        <dbReference type="EMBL" id="CAI9944148.1"/>
    </source>
</evidence>
<sequence length="950" mass="104696">MMIMLLTILSEETSQGPLCGRGFLLLNGKCECNNLLSVDQISCVQKCEETEYEVNKRCLLLKSKQASDDCEETFGIGFKLIGDECTCQTECYCGTEKCCQSKGKHFINNQCDDCPTAFGTGYTWNDQKKTCTCSGECVCTSQLCCAASGLIFLDGKCAKCSIIYNTESVIKMDGFNKCQCDPNYQDGQLVKATDICAFTICEIETPTCRSCGQFGTGYIWDSNKMKCVCPNGVKCSCTSKNCCAAKFGIQYIVDKCSTCELFFGEGAIWDVNSKDKSQDECVCDSSKKYIGGLVSKYSDPCKKCDEVYTKYVGCQTCQDGYGTGYTYNKNTEQCECQGNNLCICTSLECCEKYNMQFDASTQLCSINCNDFKNYKLKNGICSCDESKNYYQADLLDTDCTLCQGVFDTDKSICTTCENFGTGYTYDPTLQKCICLSGNCQCTSEFCCQLNSTHFINNKCIGCLQAYGPGYSWDKLNMKCLCQQEPLCKCKTALCCNEHNMIFQNGKCVDCATYGTNYQTKLSTNECSCIQGKTCICTSESCCNDKQQTYQSGTCKECSVAHDGSEFKNGKCECDLSKKYVGELVSKYSVCQQCLELIVDGKCQTCAKVHGNGAIYKSGTCVCNIAKWFVGDIQTGKCQECPEGVNLQGTACTTCAQIYGSGAVISGGNTLKHCICNYLERYVGELVDASSSCTRCPELMVREIDHYVCKLCINKGLGFIYDEHIETCKCDSDNKYIASENTCAQCSELLIDGKCMTCEQKYGYNAIFENGICTCNAHSIGSPYSLSKCTYCDEVADKIHNQCKFCSDIHGQGVIYNNGKCQCDQMNYIGTLKSESDKCVKCPILVKNGKCAECSDFIENTVYNPTLQKCDCAAGYERQNLIFCVKTANKTTGLIVGIVIGGVVVLIVASVFVVKCKKQKKMKDETFNRGIATQMRPNGDNPLPEMLEIVQ</sequence>
<keyword evidence="1" id="KW-1133">Transmembrane helix</keyword>
<reference evidence="3 4" key="2">
    <citation type="submission" date="2024-07" db="EMBL/GenBank/DDBJ databases">
        <authorList>
            <person name="Akdeniz Z."/>
        </authorList>
    </citation>
    <scope>NUCLEOTIDE SEQUENCE [LARGE SCALE GENOMIC DNA]</scope>
</reference>
<reference evidence="2" key="1">
    <citation type="submission" date="2023-06" db="EMBL/GenBank/DDBJ databases">
        <authorList>
            <person name="Kurt Z."/>
        </authorList>
    </citation>
    <scope>NUCLEOTIDE SEQUENCE</scope>
</reference>
<keyword evidence="1" id="KW-0812">Transmembrane</keyword>
<evidence type="ECO:0000256" key="1">
    <source>
        <dbReference type="SAM" id="Phobius"/>
    </source>
</evidence>
<dbReference type="Proteomes" id="UP001642409">
    <property type="component" value="Unassembled WGS sequence"/>
</dbReference>
<protein>
    <submittedName>
        <fullName evidence="2">Cysteine-rich membrane protein 2</fullName>
    </submittedName>
    <submittedName>
        <fullName evidence="3">Cysteine-rich_membrane protein 2</fullName>
    </submittedName>
</protein>
<feature type="transmembrane region" description="Helical" evidence="1">
    <location>
        <begin position="893"/>
        <end position="913"/>
    </location>
</feature>
<evidence type="ECO:0000313" key="4">
    <source>
        <dbReference type="Proteomes" id="UP001642409"/>
    </source>
</evidence>
<dbReference type="EMBL" id="CAXDID020000083">
    <property type="protein sequence ID" value="CAL6019643.1"/>
    <property type="molecule type" value="Genomic_DNA"/>
</dbReference>
<keyword evidence="1" id="KW-0472">Membrane</keyword>
<dbReference type="AlphaFoldDB" id="A0AA86PV53"/>
<organism evidence="2">
    <name type="scientific">Hexamita inflata</name>
    <dbReference type="NCBI Taxonomy" id="28002"/>
    <lineage>
        <taxon>Eukaryota</taxon>
        <taxon>Metamonada</taxon>
        <taxon>Diplomonadida</taxon>
        <taxon>Hexamitidae</taxon>
        <taxon>Hexamitinae</taxon>
        <taxon>Hexamita</taxon>
    </lineage>
</organism>
<evidence type="ECO:0000313" key="3">
    <source>
        <dbReference type="EMBL" id="CAL6019643.1"/>
    </source>
</evidence>
<comment type="caution">
    <text evidence="2">The sequence shown here is derived from an EMBL/GenBank/DDBJ whole genome shotgun (WGS) entry which is preliminary data.</text>
</comment>